<name>D5WVZ7_KYRT2</name>
<evidence type="ECO:0000313" key="2">
    <source>
        <dbReference type="Proteomes" id="UP000002368"/>
    </source>
</evidence>
<dbReference type="KEGG" id="bts:Btus_0885"/>
<dbReference type="AlphaFoldDB" id="D5WVZ7"/>
<accession>D5WVZ7</accession>
<dbReference type="STRING" id="562970.Btus_0885"/>
<sequence length="38" mass="4231">MNEPSAPPLVECEMVKNHTTKRDAQWLNIGSMCPICEG</sequence>
<dbReference type="EMBL" id="CP002017">
    <property type="protein sequence ID" value="ADG05629.1"/>
    <property type="molecule type" value="Genomic_DNA"/>
</dbReference>
<dbReference type="HOGENOM" id="CLU_3329108_0_0_9"/>
<reference evidence="1 2" key="1">
    <citation type="journal article" date="2011" name="Stand. Genomic Sci.">
        <title>Complete genome sequence of the thermophilic, hydrogen-oxidizing Bacillus tusciae type strain (T2) and reclassification in the new genus, Kyrpidia gen. nov. as Kyrpidia tusciae comb. nov. and emendation of the family Alicyclobacillaceae da Costa and Rainey, 2010.</title>
        <authorList>
            <person name="Klenk H.P."/>
            <person name="Lapidus A."/>
            <person name="Chertkov O."/>
            <person name="Copeland A."/>
            <person name="Del Rio T.G."/>
            <person name="Nolan M."/>
            <person name="Lucas S."/>
            <person name="Chen F."/>
            <person name="Tice H."/>
            <person name="Cheng J.F."/>
            <person name="Han C."/>
            <person name="Bruce D."/>
            <person name="Goodwin L."/>
            <person name="Pitluck S."/>
            <person name="Pati A."/>
            <person name="Ivanova N."/>
            <person name="Mavromatis K."/>
            <person name="Daum C."/>
            <person name="Chen A."/>
            <person name="Palaniappan K."/>
            <person name="Chang Y.J."/>
            <person name="Land M."/>
            <person name="Hauser L."/>
            <person name="Jeffries C.D."/>
            <person name="Detter J.C."/>
            <person name="Rohde M."/>
            <person name="Abt B."/>
            <person name="Pukall R."/>
            <person name="Goker M."/>
            <person name="Bristow J."/>
            <person name="Markowitz V."/>
            <person name="Hugenholtz P."/>
            <person name="Eisen J.A."/>
        </authorList>
    </citation>
    <scope>NUCLEOTIDE SEQUENCE [LARGE SCALE GENOMIC DNA]</scope>
    <source>
        <strain evidence="1 2">DSM 2912</strain>
    </source>
</reference>
<proteinExistence type="predicted"/>
<organism evidence="1 2">
    <name type="scientific">Kyrpidia tusciae (strain DSM 2912 / NBRC 15312 / T2)</name>
    <name type="common">Bacillus tusciae</name>
    <dbReference type="NCBI Taxonomy" id="562970"/>
    <lineage>
        <taxon>Bacteria</taxon>
        <taxon>Bacillati</taxon>
        <taxon>Bacillota</taxon>
        <taxon>Bacilli</taxon>
        <taxon>Bacillales</taxon>
        <taxon>Alicyclobacillaceae</taxon>
        <taxon>Kyrpidia</taxon>
    </lineage>
</organism>
<keyword evidence="2" id="KW-1185">Reference proteome</keyword>
<gene>
    <name evidence="1" type="ordered locus">Btus_0885</name>
</gene>
<dbReference type="Proteomes" id="UP000002368">
    <property type="component" value="Chromosome"/>
</dbReference>
<evidence type="ECO:0000313" key="1">
    <source>
        <dbReference type="EMBL" id="ADG05629.1"/>
    </source>
</evidence>
<protein>
    <submittedName>
        <fullName evidence="1">Uncharacterized protein</fullName>
    </submittedName>
</protein>